<sequence>MALPPATGVADKAANFAKF</sequence>
<evidence type="ECO:0000313" key="1">
    <source>
        <dbReference type="EMBL" id="OMO49616.1"/>
    </source>
</evidence>
<reference evidence="1 2" key="1">
    <citation type="submission" date="2013-09" db="EMBL/GenBank/DDBJ databases">
        <title>Corchorus capsularis genome sequencing.</title>
        <authorList>
            <person name="Alam M."/>
            <person name="Haque M.S."/>
            <person name="Islam M.S."/>
            <person name="Emdad E.M."/>
            <person name="Islam M.M."/>
            <person name="Ahmed B."/>
            <person name="Halim A."/>
            <person name="Hossen Q.M.M."/>
            <person name="Hossain M.Z."/>
            <person name="Ahmed R."/>
            <person name="Khan M.M."/>
            <person name="Islam R."/>
            <person name="Rashid M.M."/>
            <person name="Khan S.A."/>
            <person name="Rahman M.S."/>
            <person name="Alam M."/>
        </authorList>
    </citation>
    <scope>NUCLEOTIDE SEQUENCE [LARGE SCALE GENOMIC DNA]</scope>
    <source>
        <strain evidence="2">cv. CVL-1</strain>
        <tissue evidence="1">Whole seedling</tissue>
    </source>
</reference>
<protein>
    <submittedName>
        <fullName evidence="1">Uncharacterized protein</fullName>
    </submittedName>
</protein>
<organism evidence="1 2">
    <name type="scientific">Corchorus capsularis</name>
    <name type="common">Jute</name>
    <dbReference type="NCBI Taxonomy" id="210143"/>
    <lineage>
        <taxon>Eukaryota</taxon>
        <taxon>Viridiplantae</taxon>
        <taxon>Streptophyta</taxon>
        <taxon>Embryophyta</taxon>
        <taxon>Tracheophyta</taxon>
        <taxon>Spermatophyta</taxon>
        <taxon>Magnoliopsida</taxon>
        <taxon>eudicotyledons</taxon>
        <taxon>Gunneridae</taxon>
        <taxon>Pentapetalae</taxon>
        <taxon>rosids</taxon>
        <taxon>malvids</taxon>
        <taxon>Malvales</taxon>
        <taxon>Malvaceae</taxon>
        <taxon>Grewioideae</taxon>
        <taxon>Apeibeae</taxon>
        <taxon>Corchorus</taxon>
    </lineage>
</organism>
<dbReference type="EMBL" id="AWWV01016429">
    <property type="protein sequence ID" value="OMO49616.1"/>
    <property type="molecule type" value="Genomic_DNA"/>
</dbReference>
<keyword evidence="2" id="KW-1185">Reference proteome</keyword>
<comment type="caution">
    <text evidence="1">The sequence shown here is derived from an EMBL/GenBank/DDBJ whole genome shotgun (WGS) entry which is preliminary data.</text>
</comment>
<name>A0A1R3FV35_COCAP</name>
<dbReference type="Proteomes" id="UP000188268">
    <property type="component" value="Unassembled WGS sequence"/>
</dbReference>
<proteinExistence type="predicted"/>
<gene>
    <name evidence="1" type="ORF">CCACVL1_30896</name>
</gene>
<dbReference type="AlphaFoldDB" id="A0A1R3FV35"/>
<accession>A0A1R3FV35</accession>
<evidence type="ECO:0000313" key="2">
    <source>
        <dbReference type="Proteomes" id="UP000188268"/>
    </source>
</evidence>